<dbReference type="GO" id="GO:0008976">
    <property type="term" value="F:polyphosphate kinase activity"/>
    <property type="evidence" value="ECO:0007669"/>
    <property type="project" value="UniProtKB-UniRule"/>
</dbReference>
<proteinExistence type="inferred from homology"/>
<dbReference type="PIRSF" id="PIRSF028756">
    <property type="entry name" value="PPK2_prd"/>
    <property type="match status" value="1"/>
</dbReference>
<evidence type="ECO:0000256" key="4">
    <source>
        <dbReference type="RuleBase" id="RU369062"/>
    </source>
</evidence>
<dbReference type="SUPFAM" id="SSF52540">
    <property type="entry name" value="P-loop containing nucleoside triphosphate hydrolases"/>
    <property type="match status" value="1"/>
</dbReference>
<reference evidence="6 7" key="1">
    <citation type="submission" date="2020-10" db="EMBL/GenBank/DDBJ databases">
        <title>The genome of sulfurovum sp.</title>
        <authorList>
            <person name="Xie S."/>
            <person name="Shao Z."/>
            <person name="Jiang L."/>
        </authorList>
    </citation>
    <scope>NUCLEOTIDE SEQUENCE [LARGE SCALE GENOMIC DNA]</scope>
    <source>
        <strain evidence="6 7">ST-419</strain>
    </source>
</reference>
<keyword evidence="3 4" id="KW-0418">Kinase</keyword>
<organism evidence="6 7">
    <name type="scientific">Sulfurovum indicum</name>
    <dbReference type="NCBI Taxonomy" id="2779528"/>
    <lineage>
        <taxon>Bacteria</taxon>
        <taxon>Pseudomonadati</taxon>
        <taxon>Campylobacterota</taxon>
        <taxon>Epsilonproteobacteria</taxon>
        <taxon>Campylobacterales</taxon>
        <taxon>Sulfurovaceae</taxon>
        <taxon>Sulfurovum</taxon>
    </lineage>
</organism>
<accession>A0A7M1S6H6</accession>
<dbReference type="GO" id="GO:0006793">
    <property type="term" value="P:phosphorus metabolic process"/>
    <property type="evidence" value="ECO:0007669"/>
    <property type="project" value="InterPro"/>
</dbReference>
<dbReference type="InterPro" id="IPR022486">
    <property type="entry name" value="PPK2_PA0141"/>
</dbReference>
<comment type="function">
    <text evidence="4">Uses inorganic polyphosphate (polyP) as a donor to convert GDP to GTP or ADP to ATP.</text>
</comment>
<dbReference type="EMBL" id="CP063164">
    <property type="protein sequence ID" value="QOR62581.1"/>
    <property type="molecule type" value="Genomic_DNA"/>
</dbReference>
<dbReference type="AlphaFoldDB" id="A0A7M1S6H6"/>
<dbReference type="KEGG" id="sinu:IMZ28_03675"/>
<dbReference type="RefSeq" id="WP_197549399.1">
    <property type="nucleotide sequence ID" value="NZ_CP063164.1"/>
</dbReference>
<evidence type="ECO:0000256" key="3">
    <source>
        <dbReference type="ARBA" id="ARBA00022777"/>
    </source>
</evidence>
<dbReference type="PANTHER" id="PTHR34383">
    <property type="entry name" value="POLYPHOSPHATE:AMP PHOSPHOTRANSFERASE-RELATED"/>
    <property type="match status" value="1"/>
</dbReference>
<evidence type="ECO:0000256" key="1">
    <source>
        <dbReference type="ARBA" id="ARBA00009924"/>
    </source>
</evidence>
<dbReference type="InterPro" id="IPR016898">
    <property type="entry name" value="Polyphosphate_phosphotransfera"/>
</dbReference>
<keyword evidence="2 4" id="KW-0808">Transferase</keyword>
<dbReference type="Pfam" id="PF03976">
    <property type="entry name" value="PPK2"/>
    <property type="match status" value="1"/>
</dbReference>
<dbReference type="Gene3D" id="3.40.50.300">
    <property type="entry name" value="P-loop containing nucleotide triphosphate hydrolases"/>
    <property type="match status" value="1"/>
</dbReference>
<feature type="domain" description="Polyphosphate kinase-2-related" evidence="5">
    <location>
        <begin position="29"/>
        <end position="254"/>
    </location>
</feature>
<comment type="subunit">
    <text evidence="4">Homotetramer.</text>
</comment>
<evidence type="ECO:0000313" key="7">
    <source>
        <dbReference type="Proteomes" id="UP000595074"/>
    </source>
</evidence>
<comment type="similarity">
    <text evidence="1 4">Belongs to the polyphosphate kinase 2 (PPK2) family. Class I subfamily.</text>
</comment>
<sequence length="284" mass="33883">MKGQQACFTTDLPEYQKKYSKVFKKNGELKKDFYEKESHRLQYELVKLQKWVIDNKKRLLVIFEGMDTAGKSSTIKVFNSYLNPRKARSVALPKPNSKETGQWYFQRHIKQIPNAGEIVFFDRSWYNRAGIEQVFGFCTQEQHEHFYRQVNGVEEMLTDDGILFFKFYLNITFETQAGRLEQREKDPLKSWKLSELDYRSHEAYPLYEKLRDKMFRLTGTEHAPWCELDANDKKRARLNAIRYLLFNIDYDDKNTELVTGVDRKIVTQHKRGDYRGKCSMNLYL</sequence>
<dbReference type="InterPro" id="IPR027417">
    <property type="entry name" value="P-loop_NTPase"/>
</dbReference>
<evidence type="ECO:0000313" key="6">
    <source>
        <dbReference type="EMBL" id="QOR62581.1"/>
    </source>
</evidence>
<gene>
    <name evidence="6" type="primary">ppk2</name>
    <name evidence="6" type="ORF">IMZ28_03675</name>
</gene>
<name>A0A7M1S6H6_9BACT</name>
<protein>
    <recommendedName>
        <fullName evidence="4">ADP/GDP-polyphosphate phosphotransferase</fullName>
        <ecNumber evidence="4">2.7.4.-</ecNumber>
    </recommendedName>
    <alternativeName>
        <fullName evidence="4">Polyphosphate kinase PPK2</fullName>
    </alternativeName>
</protein>
<evidence type="ECO:0000256" key="2">
    <source>
        <dbReference type="ARBA" id="ARBA00022679"/>
    </source>
</evidence>
<dbReference type="InterPro" id="IPR022488">
    <property type="entry name" value="PPK2-related"/>
</dbReference>
<evidence type="ECO:0000259" key="5">
    <source>
        <dbReference type="Pfam" id="PF03976"/>
    </source>
</evidence>
<dbReference type="NCBIfam" id="TIGR03707">
    <property type="entry name" value="PPK2_P_aer"/>
    <property type="match status" value="1"/>
</dbReference>
<dbReference type="Proteomes" id="UP000595074">
    <property type="component" value="Chromosome"/>
</dbReference>
<dbReference type="EC" id="2.7.4.-" evidence="4"/>
<dbReference type="PANTHER" id="PTHR34383:SF1">
    <property type="entry name" value="ADP-POLYPHOSPHATE PHOSPHOTRANSFERASE"/>
    <property type="match status" value="1"/>
</dbReference>
<keyword evidence="7" id="KW-1185">Reference proteome</keyword>